<evidence type="ECO:0000313" key="1">
    <source>
        <dbReference type="EMBL" id="GHW00338.1"/>
    </source>
</evidence>
<sequence length="58" mass="6587">MKKRLIKGAKKLGASGFLLSESYLKSYGFFLKNGIVYVYPRVSSADSDKFFTLPARYK</sequence>
<organism evidence="1 2">
    <name type="scientific">Lactobacillus nasalidis</name>
    <dbReference type="NCBI Taxonomy" id="2797258"/>
    <lineage>
        <taxon>Bacteria</taxon>
        <taxon>Bacillati</taxon>
        <taxon>Bacillota</taxon>
        <taxon>Bacilli</taxon>
        <taxon>Lactobacillales</taxon>
        <taxon>Lactobacillaceae</taxon>
        <taxon>Lactobacillus</taxon>
    </lineage>
</organism>
<accession>A0ABQ3W271</accession>
<name>A0ABQ3W271_9LACO</name>
<evidence type="ECO:0000313" key="2">
    <source>
        <dbReference type="Proteomes" id="UP000616547"/>
    </source>
</evidence>
<protein>
    <submittedName>
        <fullName evidence="1">Uncharacterized protein</fullName>
    </submittedName>
</protein>
<dbReference type="EMBL" id="BOCI01000013">
    <property type="protein sequence ID" value="GHW00338.1"/>
    <property type="molecule type" value="Genomic_DNA"/>
</dbReference>
<proteinExistence type="predicted"/>
<dbReference type="Proteomes" id="UP000616547">
    <property type="component" value="Unassembled WGS sequence"/>
</dbReference>
<keyword evidence="2" id="KW-1185">Reference proteome</keyword>
<gene>
    <name evidence="1" type="ORF">lacNasYZ03_00250</name>
</gene>
<comment type="caution">
    <text evidence="1">The sequence shown here is derived from an EMBL/GenBank/DDBJ whole genome shotgun (WGS) entry which is preliminary data.</text>
</comment>
<reference evidence="2" key="1">
    <citation type="submission" date="2021-01" db="EMBL/GenBank/DDBJ databases">
        <title>Draft genome sequence of Nasalis larvatus strain YZ03.</title>
        <authorList>
            <person name="Suzuki-Hashido N."/>
            <person name="Tsuchida S."/>
            <person name="Hayakawa T."/>
        </authorList>
    </citation>
    <scope>NUCLEOTIDE SEQUENCE [LARGE SCALE GENOMIC DNA]</scope>
    <source>
        <strain evidence="2">YZ03</strain>
    </source>
</reference>